<evidence type="ECO:0000313" key="3">
    <source>
        <dbReference type="Proteomes" id="UP001458880"/>
    </source>
</evidence>
<name>A0AAW1KGZ5_POPJA</name>
<proteinExistence type="predicted"/>
<dbReference type="EMBL" id="JASPKY010000234">
    <property type="protein sequence ID" value="KAK9717944.1"/>
    <property type="molecule type" value="Genomic_DNA"/>
</dbReference>
<feature type="region of interest" description="Disordered" evidence="1">
    <location>
        <begin position="1"/>
        <end position="37"/>
    </location>
</feature>
<evidence type="ECO:0000256" key="1">
    <source>
        <dbReference type="SAM" id="MobiDB-lite"/>
    </source>
</evidence>
<comment type="caution">
    <text evidence="2">The sequence shown here is derived from an EMBL/GenBank/DDBJ whole genome shotgun (WGS) entry which is preliminary data.</text>
</comment>
<sequence>MPVQQDFGQELSFQSFEPNSATTGYTDQTGYGNNPYLNPSATVGGGNLAGGMFVPTPGVSGVGAEKFDSTGNVFEEDEPPLLEELGIYPEYILQKVGGL</sequence>
<accession>A0AAW1KGZ5</accession>
<feature type="compositionally biased region" description="Polar residues" evidence="1">
    <location>
        <begin position="11"/>
        <end position="37"/>
    </location>
</feature>
<gene>
    <name evidence="2" type="ORF">QE152_g23457</name>
</gene>
<reference evidence="2" key="1">
    <citation type="submission" date="2023-05" db="EMBL/GenBank/DDBJ databases">
        <authorList>
            <person name="Nardi F."/>
            <person name="Carapelli A."/>
            <person name="Cucini C."/>
        </authorList>
    </citation>
    <scope>NUCLEOTIDE SEQUENCE</scope>
    <source>
        <strain evidence="2">DMR45628</strain>
        <tissue evidence="2">Testes</tissue>
    </source>
</reference>
<keyword evidence="3" id="KW-1185">Reference proteome</keyword>
<reference evidence="2 3" key="2">
    <citation type="journal article" date="2024" name="BMC Genomics">
        <title>De novo assembly and annotation of Popillia japonica's genome with initial clues to its potential as an invasive pest.</title>
        <authorList>
            <person name="Cucini C."/>
            <person name="Boschi S."/>
            <person name="Funari R."/>
            <person name="Cardaioli E."/>
            <person name="Iannotti N."/>
            <person name="Marturano G."/>
            <person name="Paoli F."/>
            <person name="Bruttini M."/>
            <person name="Carapelli A."/>
            <person name="Frati F."/>
            <person name="Nardi F."/>
        </authorList>
    </citation>
    <scope>NUCLEOTIDE SEQUENCE [LARGE SCALE GENOMIC DNA]</scope>
    <source>
        <strain evidence="2">DMR45628</strain>
    </source>
</reference>
<evidence type="ECO:0000313" key="2">
    <source>
        <dbReference type="EMBL" id="KAK9717944.1"/>
    </source>
</evidence>
<organism evidence="2 3">
    <name type="scientific">Popillia japonica</name>
    <name type="common">Japanese beetle</name>
    <dbReference type="NCBI Taxonomy" id="7064"/>
    <lineage>
        <taxon>Eukaryota</taxon>
        <taxon>Metazoa</taxon>
        <taxon>Ecdysozoa</taxon>
        <taxon>Arthropoda</taxon>
        <taxon>Hexapoda</taxon>
        <taxon>Insecta</taxon>
        <taxon>Pterygota</taxon>
        <taxon>Neoptera</taxon>
        <taxon>Endopterygota</taxon>
        <taxon>Coleoptera</taxon>
        <taxon>Polyphaga</taxon>
        <taxon>Scarabaeiformia</taxon>
        <taxon>Scarabaeidae</taxon>
        <taxon>Rutelinae</taxon>
        <taxon>Popillia</taxon>
    </lineage>
</organism>
<dbReference type="AlphaFoldDB" id="A0AAW1KGZ5"/>
<protein>
    <submittedName>
        <fullName evidence="2">Uncharacterized protein</fullName>
    </submittedName>
</protein>
<dbReference type="Proteomes" id="UP001458880">
    <property type="component" value="Unassembled WGS sequence"/>
</dbReference>
<dbReference type="EMBL" id="JASPKY010000234">
    <property type="protein sequence ID" value="KAK9717945.1"/>
    <property type="molecule type" value="Genomic_DNA"/>
</dbReference>